<organism evidence="1 2">
    <name type="scientific">Vicia faba</name>
    <name type="common">Broad bean</name>
    <name type="synonym">Faba vulgaris</name>
    <dbReference type="NCBI Taxonomy" id="3906"/>
    <lineage>
        <taxon>Eukaryota</taxon>
        <taxon>Viridiplantae</taxon>
        <taxon>Streptophyta</taxon>
        <taxon>Embryophyta</taxon>
        <taxon>Tracheophyta</taxon>
        <taxon>Spermatophyta</taxon>
        <taxon>Magnoliopsida</taxon>
        <taxon>eudicotyledons</taxon>
        <taxon>Gunneridae</taxon>
        <taxon>Pentapetalae</taxon>
        <taxon>rosids</taxon>
        <taxon>fabids</taxon>
        <taxon>Fabales</taxon>
        <taxon>Fabaceae</taxon>
        <taxon>Papilionoideae</taxon>
        <taxon>50 kb inversion clade</taxon>
        <taxon>NPAAA clade</taxon>
        <taxon>Hologalegina</taxon>
        <taxon>IRL clade</taxon>
        <taxon>Fabeae</taxon>
        <taxon>Vicia</taxon>
    </lineage>
</organism>
<accession>A0AAV0ZVQ6</accession>
<dbReference type="Proteomes" id="UP001157006">
    <property type="component" value="Chromosome 3"/>
</dbReference>
<reference evidence="1 2" key="1">
    <citation type="submission" date="2023-01" db="EMBL/GenBank/DDBJ databases">
        <authorList>
            <person name="Kreplak J."/>
        </authorList>
    </citation>
    <scope>NUCLEOTIDE SEQUENCE [LARGE SCALE GENOMIC DNA]</scope>
</reference>
<dbReference type="AlphaFoldDB" id="A0AAV0ZVQ6"/>
<evidence type="ECO:0000313" key="2">
    <source>
        <dbReference type="Proteomes" id="UP001157006"/>
    </source>
</evidence>
<sequence length="127" mass="14372">MSSSSPSTSRPRPNLLRRALGFAHPVLNPPSPFESMLDQCKGFNRSSDLNDRRPSDAFLTVTNRKGNQRCRIVFEDMAGFKPQSMFVVWHNLVLDTGQDLGWRARTTRDGLMEIFSSQAKMNEGIKI</sequence>
<keyword evidence="2" id="KW-1185">Reference proteome</keyword>
<protein>
    <submittedName>
        <fullName evidence="1">Uncharacterized protein</fullName>
    </submittedName>
</protein>
<evidence type="ECO:0000313" key="1">
    <source>
        <dbReference type="EMBL" id="CAI8601686.1"/>
    </source>
</evidence>
<dbReference type="EMBL" id="OX451738">
    <property type="protein sequence ID" value="CAI8601686.1"/>
    <property type="molecule type" value="Genomic_DNA"/>
</dbReference>
<gene>
    <name evidence="1" type="ORF">VFH_III006880</name>
</gene>
<name>A0AAV0ZVQ6_VICFA</name>
<proteinExistence type="predicted"/>